<dbReference type="RefSeq" id="WP_096053497.1">
    <property type="nucleotide sequence ID" value="NZ_CP023315.3"/>
</dbReference>
<accession>A0A290MPX8</accession>
<dbReference type="AlphaFoldDB" id="A0A290MPX8"/>
<feature type="compositionally biased region" description="Polar residues" evidence="1">
    <location>
        <begin position="1"/>
        <end position="11"/>
    </location>
</feature>
<gene>
    <name evidence="2" type="ORF">CA606_18420</name>
</gene>
<sequence length="134" mass="14886">MSRYPSRSSGYVSGLPRRSAPRTPERRSPDRRAWITMFEYALKAFDAPSETPYDFANSLRGLTGDNFPVERGDIRARWAKSFLERARLWVDGGASTRTAFAAGLAADAKAFTDFLIEQGAAQAAASRQRMGMED</sequence>
<evidence type="ECO:0000313" key="3">
    <source>
        <dbReference type="Proteomes" id="UP000217311"/>
    </source>
</evidence>
<protein>
    <submittedName>
        <fullName evidence="2">Uncharacterized protein</fullName>
    </submittedName>
</protein>
<evidence type="ECO:0000256" key="1">
    <source>
        <dbReference type="SAM" id="MobiDB-lite"/>
    </source>
</evidence>
<proteinExistence type="predicted"/>
<dbReference type="EMBL" id="CP023315">
    <property type="protein sequence ID" value="ATC34147.1"/>
    <property type="molecule type" value="Genomic_DNA"/>
</dbReference>
<reference evidence="3" key="1">
    <citation type="submission" date="2017-09" db="EMBL/GenBank/DDBJ databases">
        <title>Genome evolution observed in wild isolates of Caulobacter crescentus.</title>
        <authorList>
            <person name="Ely B."/>
            <person name="Wilson K."/>
            <person name="Scott D."/>
        </authorList>
    </citation>
    <scope>NUCLEOTIDE SEQUENCE [LARGE SCALE GENOMIC DNA]</scope>
    <source>
        <strain evidence="3">CB13b1a</strain>
    </source>
</reference>
<evidence type="ECO:0000313" key="2">
    <source>
        <dbReference type="EMBL" id="ATC34147.1"/>
    </source>
</evidence>
<organism evidence="2 3">
    <name type="scientific">Caulobacter vibrioides</name>
    <name type="common">Caulobacter crescentus</name>
    <dbReference type="NCBI Taxonomy" id="155892"/>
    <lineage>
        <taxon>Bacteria</taxon>
        <taxon>Pseudomonadati</taxon>
        <taxon>Pseudomonadota</taxon>
        <taxon>Alphaproteobacteria</taxon>
        <taxon>Caulobacterales</taxon>
        <taxon>Caulobacteraceae</taxon>
        <taxon>Caulobacter</taxon>
    </lineage>
</organism>
<name>A0A290MPX8_CAUVI</name>
<feature type="region of interest" description="Disordered" evidence="1">
    <location>
        <begin position="1"/>
        <end position="28"/>
    </location>
</feature>
<dbReference type="Proteomes" id="UP000217311">
    <property type="component" value="Chromosome"/>
</dbReference>